<feature type="region of interest" description="Disordered" evidence="1">
    <location>
        <begin position="69"/>
        <end position="90"/>
    </location>
</feature>
<feature type="compositionally biased region" description="Polar residues" evidence="1">
    <location>
        <begin position="153"/>
        <end position="176"/>
    </location>
</feature>
<dbReference type="OrthoDB" id="10318588at2759"/>
<evidence type="ECO:0000313" key="2">
    <source>
        <dbReference type="EMBL" id="KFG37645.1"/>
    </source>
</evidence>
<reference evidence="2 3" key="1">
    <citation type="submission" date="2014-02" db="EMBL/GenBank/DDBJ databases">
        <authorList>
            <person name="Sibley D."/>
            <person name="Venepally P."/>
            <person name="Karamycheva S."/>
            <person name="Hadjithomas M."/>
            <person name="Khan A."/>
            <person name="Brunk B."/>
            <person name="Roos D."/>
            <person name="Caler E."/>
            <person name="Lorenzi H."/>
        </authorList>
    </citation>
    <scope>NUCLEOTIDE SEQUENCE [LARGE SCALE GENOMIC DNA]</scope>
    <source>
        <strain evidence="2 3">GAB2-2007-GAL-DOM2</strain>
    </source>
</reference>
<feature type="compositionally biased region" description="Basic and acidic residues" evidence="1">
    <location>
        <begin position="1"/>
        <end position="11"/>
    </location>
</feature>
<comment type="caution">
    <text evidence="2">The sequence shown here is derived from an EMBL/GenBank/DDBJ whole genome shotgun (WGS) entry which is preliminary data.</text>
</comment>
<gene>
    <name evidence="2" type="ORF">TGDOM2_314485</name>
</gene>
<name>A0A086JZS7_TOXGO</name>
<dbReference type="Proteomes" id="UP000028837">
    <property type="component" value="Unassembled WGS sequence"/>
</dbReference>
<feature type="region of interest" description="Disordered" evidence="1">
    <location>
        <begin position="1"/>
        <end position="24"/>
    </location>
</feature>
<protein>
    <submittedName>
        <fullName evidence="2">Uncharacterized protein</fullName>
    </submittedName>
</protein>
<evidence type="ECO:0000313" key="3">
    <source>
        <dbReference type="Proteomes" id="UP000028837"/>
    </source>
</evidence>
<evidence type="ECO:0000256" key="1">
    <source>
        <dbReference type="SAM" id="MobiDB-lite"/>
    </source>
</evidence>
<organism evidence="2 3">
    <name type="scientific">Toxoplasma gondii GAB2-2007-GAL-DOM2</name>
    <dbReference type="NCBI Taxonomy" id="1130820"/>
    <lineage>
        <taxon>Eukaryota</taxon>
        <taxon>Sar</taxon>
        <taxon>Alveolata</taxon>
        <taxon>Apicomplexa</taxon>
        <taxon>Conoidasida</taxon>
        <taxon>Coccidia</taxon>
        <taxon>Eucoccidiorida</taxon>
        <taxon>Eimeriorina</taxon>
        <taxon>Sarcocystidae</taxon>
        <taxon>Toxoplasma</taxon>
    </lineage>
</organism>
<dbReference type="VEuPathDB" id="ToxoDB:TGDOM2_314485"/>
<accession>A0A086JZS7</accession>
<feature type="region of interest" description="Disordered" evidence="1">
    <location>
        <begin position="153"/>
        <end position="182"/>
    </location>
</feature>
<dbReference type="AlphaFoldDB" id="A0A086JZS7"/>
<proteinExistence type="predicted"/>
<sequence>MQRKAASDCRRASSAAAVSRGYTSQPGKLQISSVSTVHQRLFNQKPNCGSRRICCVKKLIEGEESTRATLRRGSSPHTTGYHRAHQGRDGGRLLVDAEVKHGVRRRSSSCADIDNQSAIHNGCSFSHGSLRTGQSTLVDFRCLRCVPVAQNRSASVGPKTNQSGSAKNTTSRNVATETKDDAPLGLERRLSRLEQIYVSQEEAIQVRIQTEVTRRIFVVEIILPKHHGPD</sequence>
<dbReference type="EMBL" id="AHZU02000995">
    <property type="protein sequence ID" value="KFG37645.1"/>
    <property type="molecule type" value="Genomic_DNA"/>
</dbReference>